<proteinExistence type="predicted"/>
<protein>
    <submittedName>
        <fullName evidence="1">Uncharacterized protein</fullName>
    </submittedName>
</protein>
<sequence>MNNWIKLFFHTRVGVQEEGRKTQRRWEASVWIIGGYWPPVLTESMKCGYYPDSCQCFFHCATYSLKLNQVFTVKTQGHKRIAGSSGYIPAKLSPDSICMPTSISLLQHKYCSFC</sequence>
<name>A0ABV0PPQ3_9TELE</name>
<dbReference type="EMBL" id="JAHRIO010081551">
    <property type="protein sequence ID" value="MEQ2185479.1"/>
    <property type="molecule type" value="Genomic_DNA"/>
</dbReference>
<keyword evidence="2" id="KW-1185">Reference proteome</keyword>
<gene>
    <name evidence="1" type="ORF">GOODEAATRI_018564</name>
</gene>
<reference evidence="1 2" key="1">
    <citation type="submission" date="2021-06" db="EMBL/GenBank/DDBJ databases">
        <authorList>
            <person name="Palmer J.M."/>
        </authorList>
    </citation>
    <scope>NUCLEOTIDE SEQUENCE [LARGE SCALE GENOMIC DNA]</scope>
    <source>
        <strain evidence="1 2">GA_2019</strain>
        <tissue evidence="1">Muscle</tissue>
    </source>
</reference>
<dbReference type="Proteomes" id="UP001476798">
    <property type="component" value="Unassembled WGS sequence"/>
</dbReference>
<evidence type="ECO:0000313" key="1">
    <source>
        <dbReference type="EMBL" id="MEQ2185479.1"/>
    </source>
</evidence>
<comment type="caution">
    <text evidence="1">The sequence shown here is derived from an EMBL/GenBank/DDBJ whole genome shotgun (WGS) entry which is preliminary data.</text>
</comment>
<evidence type="ECO:0000313" key="2">
    <source>
        <dbReference type="Proteomes" id="UP001476798"/>
    </source>
</evidence>
<organism evidence="1 2">
    <name type="scientific">Goodea atripinnis</name>
    <dbReference type="NCBI Taxonomy" id="208336"/>
    <lineage>
        <taxon>Eukaryota</taxon>
        <taxon>Metazoa</taxon>
        <taxon>Chordata</taxon>
        <taxon>Craniata</taxon>
        <taxon>Vertebrata</taxon>
        <taxon>Euteleostomi</taxon>
        <taxon>Actinopterygii</taxon>
        <taxon>Neopterygii</taxon>
        <taxon>Teleostei</taxon>
        <taxon>Neoteleostei</taxon>
        <taxon>Acanthomorphata</taxon>
        <taxon>Ovalentaria</taxon>
        <taxon>Atherinomorphae</taxon>
        <taxon>Cyprinodontiformes</taxon>
        <taxon>Goodeidae</taxon>
        <taxon>Goodea</taxon>
    </lineage>
</organism>
<accession>A0ABV0PPQ3</accession>